<dbReference type="AlphaFoldDB" id="A0A1F7TLY2"/>
<dbReference type="InterPro" id="IPR011611">
    <property type="entry name" value="PfkB_dom"/>
</dbReference>
<protein>
    <recommendedName>
        <fullName evidence="3">Carbohydrate kinase PfkB domain-containing protein</fullName>
    </recommendedName>
</protein>
<evidence type="ECO:0000313" key="4">
    <source>
        <dbReference type="EMBL" id="OGL66979.1"/>
    </source>
</evidence>
<keyword evidence="2" id="KW-0418">Kinase</keyword>
<keyword evidence="1" id="KW-0808">Transferase</keyword>
<dbReference type="InterPro" id="IPR029056">
    <property type="entry name" value="Ribokinase-like"/>
</dbReference>
<feature type="domain" description="Carbohydrate kinase PfkB" evidence="3">
    <location>
        <begin position="44"/>
        <end position="301"/>
    </location>
</feature>
<organism evidence="4 5">
    <name type="scientific">Candidatus Uhrbacteria bacterium RIFCSPHIGHO2_01_FULL_63_20</name>
    <dbReference type="NCBI Taxonomy" id="1802385"/>
    <lineage>
        <taxon>Bacteria</taxon>
        <taxon>Candidatus Uhriibacteriota</taxon>
    </lineage>
</organism>
<dbReference type="GO" id="GO:0016301">
    <property type="term" value="F:kinase activity"/>
    <property type="evidence" value="ECO:0007669"/>
    <property type="project" value="UniProtKB-KW"/>
</dbReference>
<dbReference type="Proteomes" id="UP000177885">
    <property type="component" value="Unassembled WGS sequence"/>
</dbReference>
<dbReference type="InterPro" id="IPR002173">
    <property type="entry name" value="Carboh/pur_kinase_PfkB_CS"/>
</dbReference>
<accession>A0A1F7TLY2</accession>
<evidence type="ECO:0000256" key="1">
    <source>
        <dbReference type="ARBA" id="ARBA00022679"/>
    </source>
</evidence>
<name>A0A1F7TLY2_9BACT</name>
<evidence type="ECO:0000256" key="2">
    <source>
        <dbReference type="ARBA" id="ARBA00022777"/>
    </source>
</evidence>
<sequence length="324" mass="35841">MFDVVTIGDIKLDTFVVLDHVSSVQCTLKMPECLLCLEYGAKIPVNVVDAQMAGSAPNVAVGLARMGLKTAVVSNMGLDGTRALTLRRFYEEGVSPAYIHVTRREQSAYSVVLNYKGERTILSSQIKHEYHLPRKMARTKWIYVSEMGNGYERIYKEVVARTKKDGTYIGFNPGSIQIAERKKALFDLIKNTYVLFVNLEEARAITQQDTAEVHHLATALYRLGPKKTVITDGKNGAYSFDGTELRHCPIFPGKKIESTGAGDAFATGYLGALMHGQLHDEALRWGSVNSASVVGFVGPQPGLLTTAKLRSRLRQHPSFRTILM</sequence>
<dbReference type="PANTHER" id="PTHR10584:SF166">
    <property type="entry name" value="RIBOKINASE"/>
    <property type="match status" value="1"/>
</dbReference>
<dbReference type="STRING" id="1802385.A2856_00590"/>
<gene>
    <name evidence="4" type="ORF">A2856_00590</name>
</gene>
<dbReference type="SUPFAM" id="SSF53613">
    <property type="entry name" value="Ribokinase-like"/>
    <property type="match status" value="1"/>
</dbReference>
<dbReference type="PANTHER" id="PTHR10584">
    <property type="entry name" value="SUGAR KINASE"/>
    <property type="match status" value="1"/>
</dbReference>
<comment type="caution">
    <text evidence="4">The sequence shown here is derived from an EMBL/GenBank/DDBJ whole genome shotgun (WGS) entry which is preliminary data.</text>
</comment>
<dbReference type="Gene3D" id="3.40.1190.20">
    <property type="match status" value="1"/>
</dbReference>
<proteinExistence type="predicted"/>
<reference evidence="4 5" key="1">
    <citation type="journal article" date="2016" name="Nat. Commun.">
        <title>Thousands of microbial genomes shed light on interconnected biogeochemical processes in an aquifer system.</title>
        <authorList>
            <person name="Anantharaman K."/>
            <person name="Brown C.T."/>
            <person name="Hug L.A."/>
            <person name="Sharon I."/>
            <person name="Castelle C.J."/>
            <person name="Probst A.J."/>
            <person name="Thomas B.C."/>
            <person name="Singh A."/>
            <person name="Wilkins M.J."/>
            <person name="Karaoz U."/>
            <person name="Brodie E.L."/>
            <person name="Williams K.H."/>
            <person name="Hubbard S.S."/>
            <person name="Banfield J.F."/>
        </authorList>
    </citation>
    <scope>NUCLEOTIDE SEQUENCE [LARGE SCALE GENOMIC DNA]</scope>
</reference>
<evidence type="ECO:0000313" key="5">
    <source>
        <dbReference type="Proteomes" id="UP000177885"/>
    </source>
</evidence>
<evidence type="ECO:0000259" key="3">
    <source>
        <dbReference type="Pfam" id="PF00294"/>
    </source>
</evidence>
<dbReference type="Pfam" id="PF00294">
    <property type="entry name" value="PfkB"/>
    <property type="match status" value="1"/>
</dbReference>
<dbReference type="EMBL" id="MGDT01000004">
    <property type="protein sequence ID" value="OGL66979.1"/>
    <property type="molecule type" value="Genomic_DNA"/>
</dbReference>
<dbReference type="PROSITE" id="PS00583">
    <property type="entry name" value="PFKB_KINASES_1"/>
    <property type="match status" value="1"/>
</dbReference>